<evidence type="ECO:0000256" key="9">
    <source>
        <dbReference type="ARBA" id="ARBA00037868"/>
    </source>
</evidence>
<dbReference type="SUPFAM" id="SSF49503">
    <property type="entry name" value="Cupredoxins"/>
    <property type="match status" value="1"/>
</dbReference>
<feature type="compositionally biased region" description="Pro residues" evidence="10">
    <location>
        <begin position="145"/>
        <end position="156"/>
    </location>
</feature>
<dbReference type="PROSITE" id="PS51485">
    <property type="entry name" value="PHYTOCYANIN"/>
    <property type="match status" value="1"/>
</dbReference>
<evidence type="ECO:0000256" key="7">
    <source>
        <dbReference type="ARBA" id="ARBA00023288"/>
    </source>
</evidence>
<feature type="signal peptide" evidence="11">
    <location>
        <begin position="1"/>
        <end position="23"/>
    </location>
</feature>
<dbReference type="InterPro" id="IPR008972">
    <property type="entry name" value="Cupredoxin"/>
</dbReference>
<keyword evidence="5" id="KW-1015">Disulfide bond</keyword>
<proteinExistence type="inferred from homology"/>
<dbReference type="Gene3D" id="2.60.40.420">
    <property type="entry name" value="Cupredoxins - blue copper proteins"/>
    <property type="match status" value="1"/>
</dbReference>
<feature type="chain" id="PRO_5032553720" description="Phytocyanin domain-containing protein" evidence="11">
    <location>
        <begin position="24"/>
        <end position="267"/>
    </location>
</feature>
<dbReference type="AlphaFoldDB" id="A0A835DMN4"/>
<gene>
    <name evidence="13" type="ORF">HHK36_005275</name>
</gene>
<dbReference type="GO" id="GO:0005886">
    <property type="term" value="C:plasma membrane"/>
    <property type="evidence" value="ECO:0007669"/>
    <property type="project" value="TreeGrafter"/>
</dbReference>
<keyword evidence="2" id="KW-0336">GPI-anchor</keyword>
<feature type="compositionally biased region" description="Low complexity" evidence="10">
    <location>
        <begin position="176"/>
        <end position="189"/>
    </location>
</feature>
<keyword evidence="6" id="KW-0325">Glycoprotein</keyword>
<keyword evidence="7" id="KW-0449">Lipoprotein</keyword>
<evidence type="ECO:0000256" key="10">
    <source>
        <dbReference type="SAM" id="MobiDB-lite"/>
    </source>
</evidence>
<evidence type="ECO:0000256" key="1">
    <source>
        <dbReference type="ARBA" id="ARBA00004589"/>
    </source>
</evidence>
<feature type="domain" description="Phytocyanin" evidence="12">
    <location>
        <begin position="24"/>
        <end position="125"/>
    </location>
</feature>
<protein>
    <recommendedName>
        <fullName evidence="12">Phytocyanin domain-containing protein</fullName>
    </recommendedName>
</protein>
<dbReference type="Proteomes" id="UP000655225">
    <property type="component" value="Unassembled WGS sequence"/>
</dbReference>
<comment type="caution">
    <text evidence="13">The sequence shown here is derived from an EMBL/GenBank/DDBJ whole genome shotgun (WGS) entry which is preliminary data.</text>
</comment>
<keyword evidence="3 11" id="KW-0732">Signal</keyword>
<name>A0A835DMN4_TETSI</name>
<evidence type="ECO:0000256" key="11">
    <source>
        <dbReference type="SAM" id="SignalP"/>
    </source>
</evidence>
<evidence type="ECO:0000256" key="6">
    <source>
        <dbReference type="ARBA" id="ARBA00023180"/>
    </source>
</evidence>
<evidence type="ECO:0000256" key="5">
    <source>
        <dbReference type="ARBA" id="ARBA00023157"/>
    </source>
</evidence>
<evidence type="ECO:0000256" key="3">
    <source>
        <dbReference type="ARBA" id="ARBA00022729"/>
    </source>
</evidence>
<evidence type="ECO:0000256" key="2">
    <source>
        <dbReference type="ARBA" id="ARBA00022622"/>
    </source>
</evidence>
<dbReference type="InterPro" id="IPR041846">
    <property type="entry name" value="ENL_dom"/>
</dbReference>
<evidence type="ECO:0000256" key="4">
    <source>
        <dbReference type="ARBA" id="ARBA00023136"/>
    </source>
</evidence>
<dbReference type="FunFam" id="2.60.40.420:FF:000010">
    <property type="entry name" value="Early nodulin-like protein 1"/>
    <property type="match status" value="1"/>
</dbReference>
<dbReference type="CDD" id="cd11019">
    <property type="entry name" value="OsENODL1_like"/>
    <property type="match status" value="1"/>
</dbReference>
<evidence type="ECO:0000313" key="13">
    <source>
        <dbReference type="EMBL" id="KAF8409201.1"/>
    </source>
</evidence>
<accession>A0A835DMN4</accession>
<keyword evidence="4" id="KW-0472">Membrane</keyword>
<keyword evidence="14" id="KW-1185">Reference proteome</keyword>
<comment type="similarity">
    <text evidence="8">Belongs to the early nodulin-like (ENODL) family.</text>
</comment>
<evidence type="ECO:0000256" key="8">
    <source>
        <dbReference type="ARBA" id="ARBA00035011"/>
    </source>
</evidence>
<evidence type="ECO:0000313" key="14">
    <source>
        <dbReference type="Proteomes" id="UP000655225"/>
    </source>
</evidence>
<evidence type="ECO:0000259" key="12">
    <source>
        <dbReference type="PROSITE" id="PS51485"/>
    </source>
</evidence>
<dbReference type="OrthoDB" id="2015640at2759"/>
<comment type="subcellular location">
    <subcellularLocation>
        <location evidence="9">Endomembrane system</location>
        <topology evidence="9">Lipid-anchor</topology>
    </subcellularLocation>
    <subcellularLocation>
        <location evidence="1">Membrane</location>
        <topology evidence="1">Lipid-anchor</topology>
        <topology evidence="1">GPI-anchor</topology>
    </subcellularLocation>
</comment>
<dbReference type="OMA" id="RISEIIW"/>
<dbReference type="PANTHER" id="PTHR33021">
    <property type="entry name" value="BLUE COPPER PROTEIN"/>
    <property type="match status" value="1"/>
</dbReference>
<dbReference type="Pfam" id="PF02298">
    <property type="entry name" value="Cu_bind_like"/>
    <property type="match status" value="1"/>
</dbReference>
<dbReference type="InterPro" id="IPR003245">
    <property type="entry name" value="Phytocyanin_dom"/>
</dbReference>
<dbReference type="GO" id="GO:0009055">
    <property type="term" value="F:electron transfer activity"/>
    <property type="evidence" value="ECO:0007669"/>
    <property type="project" value="InterPro"/>
</dbReference>
<dbReference type="PANTHER" id="PTHR33021:SF185">
    <property type="entry name" value="EARLY NODULIN-LIKE PROTEIN 3-RELATED"/>
    <property type="match status" value="1"/>
</dbReference>
<dbReference type="GO" id="GO:0012505">
    <property type="term" value="C:endomembrane system"/>
    <property type="evidence" value="ECO:0007669"/>
    <property type="project" value="UniProtKB-SubCell"/>
</dbReference>
<dbReference type="InterPro" id="IPR039391">
    <property type="entry name" value="Phytocyanin-like"/>
</dbReference>
<reference evidence="13 14" key="1">
    <citation type="submission" date="2020-04" db="EMBL/GenBank/DDBJ databases">
        <title>Plant Genome Project.</title>
        <authorList>
            <person name="Zhang R.-G."/>
        </authorList>
    </citation>
    <scope>NUCLEOTIDE SEQUENCE [LARGE SCALE GENOMIC DNA]</scope>
    <source>
        <strain evidence="13">YNK0</strain>
        <tissue evidence="13">Leaf</tissue>
    </source>
</reference>
<dbReference type="GO" id="GO:0098552">
    <property type="term" value="C:side of membrane"/>
    <property type="evidence" value="ECO:0007669"/>
    <property type="project" value="UniProtKB-KW"/>
</dbReference>
<feature type="region of interest" description="Disordered" evidence="10">
    <location>
        <begin position="135"/>
        <end position="216"/>
    </location>
</feature>
<dbReference type="EMBL" id="JABCRI010000003">
    <property type="protein sequence ID" value="KAF8409201.1"/>
    <property type="molecule type" value="Genomic_DNA"/>
</dbReference>
<organism evidence="13 14">
    <name type="scientific">Tetracentron sinense</name>
    <name type="common">Spur-leaf</name>
    <dbReference type="NCBI Taxonomy" id="13715"/>
    <lineage>
        <taxon>Eukaryota</taxon>
        <taxon>Viridiplantae</taxon>
        <taxon>Streptophyta</taxon>
        <taxon>Embryophyta</taxon>
        <taxon>Tracheophyta</taxon>
        <taxon>Spermatophyta</taxon>
        <taxon>Magnoliopsida</taxon>
        <taxon>Trochodendrales</taxon>
        <taxon>Trochodendraceae</taxon>
        <taxon>Tetracentron</taxon>
    </lineage>
</organism>
<sequence length="267" mass="28972">MEFRRSLSFLFVILMGLFCSSQSYMFYVGSSEGWVLNPSENFNHWAERNRFRVNDTLLFKYKKGSDSVLVVSKEDCNKCNTEKPIMSMVDGDSVFKFDRSGPFFFISGTYGSCEKGQKLIVVVLGLTAVKHRSPEISAPHMSPSSPSPITKPPASSPPKGLTPMSASPMTKPPVSSPTTVSPSPYMTPVSPFPKSETPVSSPTTAEAPSPSPSSSSSSAFTSLVANLLAVASFVIDCSFFRISEIIWAVVTSEHWNSSALIPAPMAR</sequence>
<feature type="compositionally biased region" description="Low complexity" evidence="10">
    <location>
        <begin position="197"/>
        <end position="216"/>
    </location>
</feature>